<dbReference type="RefSeq" id="WP_138081084.1">
    <property type="nucleotide sequence ID" value="NZ_VAJM01000015.1"/>
</dbReference>
<accession>A0A5R8WJF5</accession>
<evidence type="ECO:0000313" key="2">
    <source>
        <dbReference type="Proteomes" id="UP000305517"/>
    </source>
</evidence>
<dbReference type="OrthoDB" id="886594at2"/>
<reference evidence="1 2" key="1">
    <citation type="submission" date="2019-05" db="EMBL/GenBank/DDBJ databases">
        <title>Hymenobacter edaphi sp. nov., isolated from abandoned arsenic-contaminated farmland soil.</title>
        <authorList>
            <person name="Nie L."/>
        </authorList>
    </citation>
    <scope>NUCLEOTIDE SEQUENCE [LARGE SCALE GENOMIC DNA]</scope>
    <source>
        <strain evidence="1 2">1-3-3-8</strain>
    </source>
</reference>
<gene>
    <name evidence="1" type="ORF">FDY95_22045</name>
</gene>
<comment type="caution">
    <text evidence="1">The sequence shown here is derived from an EMBL/GenBank/DDBJ whole genome shotgun (WGS) entry which is preliminary data.</text>
</comment>
<dbReference type="AlphaFoldDB" id="A0A5R8WJF5"/>
<keyword evidence="2" id="KW-1185">Reference proteome</keyword>
<organism evidence="1 2">
    <name type="scientific">Hymenobacter jeollabukensis</name>
    <dbReference type="NCBI Taxonomy" id="2025313"/>
    <lineage>
        <taxon>Bacteria</taxon>
        <taxon>Pseudomonadati</taxon>
        <taxon>Bacteroidota</taxon>
        <taxon>Cytophagia</taxon>
        <taxon>Cytophagales</taxon>
        <taxon>Hymenobacteraceae</taxon>
        <taxon>Hymenobacter</taxon>
    </lineage>
</organism>
<dbReference type="EMBL" id="VAJM01000015">
    <property type="protein sequence ID" value="TLM88866.1"/>
    <property type="molecule type" value="Genomic_DNA"/>
</dbReference>
<protein>
    <submittedName>
        <fullName evidence="1">Uncharacterized protein</fullName>
    </submittedName>
</protein>
<dbReference type="Proteomes" id="UP000305517">
    <property type="component" value="Unassembled WGS sequence"/>
</dbReference>
<name>A0A5R8WJF5_9BACT</name>
<evidence type="ECO:0000313" key="1">
    <source>
        <dbReference type="EMBL" id="TLM88866.1"/>
    </source>
</evidence>
<proteinExistence type="predicted"/>
<sequence>MESTEYRESLQQAATALVGIRGQLFDLVFQVAITGELKEWADSIAVGEQVTFSKEMFAGCEDTNVRLLTQLLTGVEQTCDSLLNLNNLHLGDD</sequence>